<dbReference type="Proteomes" id="UP001359781">
    <property type="component" value="Unassembled WGS sequence"/>
</dbReference>
<evidence type="ECO:0000256" key="2">
    <source>
        <dbReference type="ARBA" id="ARBA00022649"/>
    </source>
</evidence>
<dbReference type="InterPro" id="IPR035093">
    <property type="entry name" value="RelE/ParE_toxin_dom_sf"/>
</dbReference>
<keyword evidence="4" id="KW-1185">Reference proteome</keyword>
<evidence type="ECO:0000256" key="1">
    <source>
        <dbReference type="ARBA" id="ARBA00006226"/>
    </source>
</evidence>
<gene>
    <name evidence="3" type="ORF">V5S96_03845</name>
</gene>
<comment type="caution">
    <text evidence="3">The sequence shown here is derived from an EMBL/GenBank/DDBJ whole genome shotgun (WGS) entry which is preliminary data.</text>
</comment>
<proteinExistence type="inferred from homology"/>
<protein>
    <submittedName>
        <fullName evidence="3">Type II toxin-antitoxin system RelE/ParE family toxin</fullName>
    </submittedName>
</protein>
<dbReference type="EMBL" id="JBAHVJ010000004">
    <property type="protein sequence ID" value="MEJ4099496.1"/>
    <property type="molecule type" value="Genomic_DNA"/>
</dbReference>
<dbReference type="InterPro" id="IPR007712">
    <property type="entry name" value="RelE/ParE_toxin"/>
</dbReference>
<dbReference type="SUPFAM" id="SSF143011">
    <property type="entry name" value="RelE-like"/>
    <property type="match status" value="1"/>
</dbReference>
<evidence type="ECO:0000313" key="4">
    <source>
        <dbReference type="Proteomes" id="UP001359781"/>
    </source>
</evidence>
<dbReference type="Pfam" id="PF05016">
    <property type="entry name" value="ParE_toxin"/>
    <property type="match status" value="1"/>
</dbReference>
<comment type="similarity">
    <text evidence="1">Belongs to the RelE toxin family.</text>
</comment>
<keyword evidence="2" id="KW-1277">Toxin-antitoxin system</keyword>
<reference evidence="3 4" key="1">
    <citation type="submission" date="2024-02" db="EMBL/GenBank/DDBJ databases">
        <title>Whole genome sequencing and characterization of Corynebacterium isolated from the ocular surface of dry eye disease sufferers.</title>
        <authorList>
            <person name="Naqvi M."/>
        </authorList>
    </citation>
    <scope>NUCLEOTIDE SEQUENCE [LARGE SCALE GENOMIC DNA]</scope>
    <source>
        <strain evidence="3 4">PCRF</strain>
    </source>
</reference>
<accession>A0ABU8NWW0</accession>
<name>A0ABU8NWW0_9CORY</name>
<organism evidence="3 4">
    <name type="scientific">Corynebacterium mastitidis</name>
    <dbReference type="NCBI Taxonomy" id="161890"/>
    <lineage>
        <taxon>Bacteria</taxon>
        <taxon>Bacillati</taxon>
        <taxon>Actinomycetota</taxon>
        <taxon>Actinomycetes</taxon>
        <taxon>Mycobacteriales</taxon>
        <taxon>Corynebacteriaceae</taxon>
        <taxon>Corynebacterium</taxon>
    </lineage>
</organism>
<dbReference type="PANTHER" id="PTHR35601">
    <property type="entry name" value="TOXIN RELE"/>
    <property type="match status" value="1"/>
</dbReference>
<dbReference type="PANTHER" id="PTHR35601:SF1">
    <property type="entry name" value="TOXIN RELE"/>
    <property type="match status" value="1"/>
</dbReference>
<dbReference type="Gene3D" id="3.30.2310.20">
    <property type="entry name" value="RelE-like"/>
    <property type="match status" value="1"/>
</dbReference>
<sequence>MEFTPRAAKAFRKLDKPVQARVRNFLKDVAALDDPRSRGKALVATKSGLWRWRVGDYRLVAEIVDHTVVIVVLDLGYRSTVYRD</sequence>
<evidence type="ECO:0000313" key="3">
    <source>
        <dbReference type="EMBL" id="MEJ4099496.1"/>
    </source>
</evidence>